<evidence type="ECO:0000313" key="2">
    <source>
        <dbReference type="Proteomes" id="UP000814140"/>
    </source>
</evidence>
<reference evidence="1" key="1">
    <citation type="submission" date="2021-03" db="EMBL/GenBank/DDBJ databases">
        <authorList>
            <consortium name="DOE Joint Genome Institute"/>
            <person name="Ahrendt S."/>
            <person name="Looney B.P."/>
            <person name="Miyauchi S."/>
            <person name="Morin E."/>
            <person name="Drula E."/>
            <person name="Courty P.E."/>
            <person name="Chicoki N."/>
            <person name="Fauchery L."/>
            <person name="Kohler A."/>
            <person name="Kuo A."/>
            <person name="Labutti K."/>
            <person name="Pangilinan J."/>
            <person name="Lipzen A."/>
            <person name="Riley R."/>
            <person name="Andreopoulos W."/>
            <person name="He G."/>
            <person name="Johnson J."/>
            <person name="Barry K.W."/>
            <person name="Grigoriev I.V."/>
            <person name="Nagy L."/>
            <person name="Hibbett D."/>
            <person name="Henrissat B."/>
            <person name="Matheny P.B."/>
            <person name="Labbe J."/>
            <person name="Martin F."/>
        </authorList>
    </citation>
    <scope>NUCLEOTIDE SEQUENCE</scope>
    <source>
        <strain evidence="1">HHB10654</strain>
    </source>
</reference>
<gene>
    <name evidence="1" type="ORF">BV25DRAFT_1911448</name>
</gene>
<sequence>MKFPPRASSKRTTTGGQGDTATILDSDSRALKSGLSGFATTISMLKEIGEMTVRVPYVKAAAGVVLRILEITDQITLYHERVAEVVENVRRMAGVVSASSDYCKDMGFETEDDLPPHVRQLLHSLKGELEEVEQVLLQCKGRSKWAQRKLNVLRSDMLKKIDRCDRRMRNIVDAFNTSVIFSIRVSQNARALNIPPKSYISGLPSMPQVFHGRTAEVDRILQTISSHTRAPARIAILGAGGVGKTALALAVLHAPSIQERFGDAIFFTSCDACTSAIALLSVLAKTLKLTDEAYQLDEAIISHFASLSQCILCLDSFEAPWNQDVHEKRAVEAFLSRLTSISSLTLLVTMRGVERPAETAWSLPFLPALGPLTFDTAHKIFHDISGHQDEWTERLVHAVEGLPLAVTLLAHLAQSVPPRQLWQRWMDGCVGTVERVQGHRLTSLEVSIQLSIEGGRVQMDAGANALLGVLAVLPGGLRLDKAPEFQALLGPSVGNVLQSVVPLQRSGLVYCTEDGVLKLPALIRYHCLQHHLPTDEQMDALQSYYTKLLLRDNKGKPEVYQYQLSELANIDSIICICLNSKRFNEAVINTVIQFSFFTSEVGLFTQHMLDFLYLNRDSMAPDLVKKFLPAWGHCLRLSQRHPEAEYRYLETLSYFQDRNDRAGIADTLGGLGSICYARQQWGQAIAYHEKSLEIHRSIGSIDGEASDLHRLGNLYAYINKLSLAKEYLHKSLELSKRTNYPPGEASDYFALGGLAIFEGQLDAAESWYTQARDLYVFLNDAISQAHVASAFGDIHSQRGDVARAKECYTQALNVYAALRDLTGQMNALRALGIMHYDCGHIDDALAYFADALTFSEELDDVEAEGAVLHLVGKIGEGLRQLDPAAQYLRRAIECHDMLGHRGRRGDSLYVLGHVFSADGIWHVARAYWAEAAELFEVLETWGHMRARVLVDIGNSYVMEGMVVEAQCCLLDAVRVCEEFGEHECMVMALEKLGLMYEGEGLWEEASKMYREGLAMHDLVKDDRLKERLEKHLRELEEARVYSPRNLPHASPAASVANETLQPPVLDPE</sequence>
<dbReference type="EMBL" id="MU277189">
    <property type="protein sequence ID" value="KAI0067540.1"/>
    <property type="molecule type" value="Genomic_DNA"/>
</dbReference>
<evidence type="ECO:0000313" key="1">
    <source>
        <dbReference type="EMBL" id="KAI0067540.1"/>
    </source>
</evidence>
<organism evidence="1 2">
    <name type="scientific">Artomyces pyxidatus</name>
    <dbReference type="NCBI Taxonomy" id="48021"/>
    <lineage>
        <taxon>Eukaryota</taxon>
        <taxon>Fungi</taxon>
        <taxon>Dikarya</taxon>
        <taxon>Basidiomycota</taxon>
        <taxon>Agaricomycotina</taxon>
        <taxon>Agaricomycetes</taxon>
        <taxon>Russulales</taxon>
        <taxon>Auriscalpiaceae</taxon>
        <taxon>Artomyces</taxon>
    </lineage>
</organism>
<dbReference type="Proteomes" id="UP000814140">
    <property type="component" value="Unassembled WGS sequence"/>
</dbReference>
<comment type="caution">
    <text evidence="1">The sequence shown here is derived from an EMBL/GenBank/DDBJ whole genome shotgun (WGS) entry which is preliminary data.</text>
</comment>
<reference evidence="1" key="2">
    <citation type="journal article" date="2022" name="New Phytol.">
        <title>Evolutionary transition to the ectomycorrhizal habit in the genomes of a hyperdiverse lineage of mushroom-forming fungi.</title>
        <authorList>
            <person name="Looney B."/>
            <person name="Miyauchi S."/>
            <person name="Morin E."/>
            <person name="Drula E."/>
            <person name="Courty P.E."/>
            <person name="Kohler A."/>
            <person name="Kuo A."/>
            <person name="LaButti K."/>
            <person name="Pangilinan J."/>
            <person name="Lipzen A."/>
            <person name="Riley R."/>
            <person name="Andreopoulos W."/>
            <person name="He G."/>
            <person name="Johnson J."/>
            <person name="Nolan M."/>
            <person name="Tritt A."/>
            <person name="Barry K.W."/>
            <person name="Grigoriev I.V."/>
            <person name="Nagy L.G."/>
            <person name="Hibbett D."/>
            <person name="Henrissat B."/>
            <person name="Matheny P.B."/>
            <person name="Labbe J."/>
            <person name="Martin F.M."/>
        </authorList>
    </citation>
    <scope>NUCLEOTIDE SEQUENCE</scope>
    <source>
        <strain evidence="1">HHB10654</strain>
    </source>
</reference>
<name>A0ACB8TGN0_9AGAM</name>
<protein>
    <submittedName>
        <fullName evidence="1">TPR-like protein</fullName>
    </submittedName>
</protein>
<accession>A0ACB8TGN0</accession>
<proteinExistence type="predicted"/>
<keyword evidence="2" id="KW-1185">Reference proteome</keyword>